<reference evidence="5 6" key="1">
    <citation type="submission" date="2016-07" db="EMBL/GenBank/DDBJ databases">
        <title>Pervasive Adenine N6-methylation of Active Genes in Fungi.</title>
        <authorList>
            <consortium name="DOE Joint Genome Institute"/>
            <person name="Mondo S.J."/>
            <person name="Dannebaum R.O."/>
            <person name="Kuo R.C."/>
            <person name="Labutti K."/>
            <person name="Haridas S."/>
            <person name="Kuo A."/>
            <person name="Salamov A."/>
            <person name="Ahrendt S.R."/>
            <person name="Lipzen A."/>
            <person name="Sullivan W."/>
            <person name="Andreopoulos W.B."/>
            <person name="Clum A."/>
            <person name="Lindquist E."/>
            <person name="Daum C."/>
            <person name="Ramamoorthy G.K."/>
            <person name="Gryganskyi A."/>
            <person name="Culley D."/>
            <person name="Magnuson J.K."/>
            <person name="James T.Y."/>
            <person name="O'Malley M.A."/>
            <person name="Stajich J.E."/>
            <person name="Spatafora J.W."/>
            <person name="Visel A."/>
            <person name="Grigoriev I.V."/>
        </authorList>
    </citation>
    <scope>NUCLEOTIDE SEQUENCE [LARGE SCALE GENOMIC DNA]</scope>
    <source>
        <strain evidence="5 6">62-1032</strain>
    </source>
</reference>
<dbReference type="PANTHER" id="PTHR12304:SF56">
    <property type="entry name" value="HYDROLASE, PUTATIVE (AFU_ORTHOLOGUE AFUA_1G11790)-RELATED"/>
    <property type="match status" value="1"/>
</dbReference>
<dbReference type="GO" id="GO:0006152">
    <property type="term" value="P:purine nucleoside catabolic process"/>
    <property type="evidence" value="ECO:0007669"/>
    <property type="project" value="TreeGrafter"/>
</dbReference>
<sequence>MVSESSAPPVPCIIDTDPGVDDVIAILLALASPELLIVGISVTHGNCTRDAALVNLHKTFAALELHLQQRPEDLHLWPGVDLARRRELGFGPIEVILGSAGPIKGDPVTAKYFHGLDGLSDVSTRHPSLTPNSNTSPFYRLSDKSSVDAIPGIVSSLPPSSLSYIALGPLTTLAHLHALGTSLLEQFSTILVMGGAVDHPGNTTPSAEFNTFADPFAAQVVFSLGLSNLYLFPLDITSTLT</sequence>
<comment type="caution">
    <text evidence="5">The sequence shown here is derived from an EMBL/GenBank/DDBJ whole genome shotgun (WGS) entry which is preliminary data.</text>
</comment>
<evidence type="ECO:0000256" key="2">
    <source>
        <dbReference type="ARBA" id="ARBA00022801"/>
    </source>
</evidence>
<dbReference type="PROSITE" id="PS01247">
    <property type="entry name" value="IUNH"/>
    <property type="match status" value="1"/>
</dbReference>
<dbReference type="InterPro" id="IPR023186">
    <property type="entry name" value="IUNH"/>
</dbReference>
<dbReference type="InterPro" id="IPR001910">
    <property type="entry name" value="Inosine/uridine_hydrolase_dom"/>
</dbReference>
<dbReference type="PANTHER" id="PTHR12304">
    <property type="entry name" value="INOSINE-URIDINE PREFERRING NUCLEOSIDE HYDROLASE"/>
    <property type="match status" value="1"/>
</dbReference>
<accession>A0A1Y2BPU4</accession>
<feature type="non-terminal residue" evidence="5">
    <location>
        <position position="241"/>
    </location>
</feature>
<dbReference type="OrthoDB" id="5783963at2759"/>
<evidence type="ECO:0000256" key="3">
    <source>
        <dbReference type="ARBA" id="ARBA00023295"/>
    </source>
</evidence>
<protein>
    <submittedName>
        <fullName evidence="5">Inosine/uridine-preferring nucleoside hydrolase domain-containing protein</fullName>
    </submittedName>
</protein>
<dbReference type="STRING" id="106004.A0A1Y2BPU4"/>
<dbReference type="SUPFAM" id="SSF53590">
    <property type="entry name" value="Nucleoside hydrolase"/>
    <property type="match status" value="1"/>
</dbReference>
<dbReference type="AlphaFoldDB" id="A0A1Y2BPU4"/>
<organism evidence="5 6">
    <name type="scientific">Leucosporidium creatinivorum</name>
    <dbReference type="NCBI Taxonomy" id="106004"/>
    <lineage>
        <taxon>Eukaryota</taxon>
        <taxon>Fungi</taxon>
        <taxon>Dikarya</taxon>
        <taxon>Basidiomycota</taxon>
        <taxon>Pucciniomycotina</taxon>
        <taxon>Microbotryomycetes</taxon>
        <taxon>Leucosporidiales</taxon>
        <taxon>Leucosporidium</taxon>
    </lineage>
</organism>
<proteinExistence type="inferred from homology"/>
<dbReference type="Pfam" id="PF01156">
    <property type="entry name" value="IU_nuc_hydro"/>
    <property type="match status" value="2"/>
</dbReference>
<feature type="domain" description="Inosine/uridine-preferring nucleoside hydrolase" evidence="4">
    <location>
        <begin position="91"/>
        <end position="239"/>
    </location>
</feature>
<dbReference type="InParanoid" id="A0A1Y2BPU4"/>
<dbReference type="Gene3D" id="3.90.245.10">
    <property type="entry name" value="Ribonucleoside hydrolase-like"/>
    <property type="match status" value="1"/>
</dbReference>
<evidence type="ECO:0000259" key="4">
    <source>
        <dbReference type="Pfam" id="PF01156"/>
    </source>
</evidence>
<dbReference type="InterPro" id="IPR015910">
    <property type="entry name" value="I/U_nuclsd_hydro_CS"/>
</dbReference>
<comment type="similarity">
    <text evidence="1">Belongs to the IUNH family.</text>
</comment>
<feature type="domain" description="Inosine/uridine-preferring nucleoside hydrolase" evidence="4">
    <location>
        <begin position="13"/>
        <end position="63"/>
    </location>
</feature>
<dbReference type="GO" id="GO:0045437">
    <property type="term" value="F:uridine nucleosidase activity"/>
    <property type="evidence" value="ECO:0007669"/>
    <property type="project" value="UniProtKB-ARBA"/>
</dbReference>
<dbReference type="EMBL" id="MCGR01000172">
    <property type="protein sequence ID" value="ORY36760.1"/>
    <property type="molecule type" value="Genomic_DNA"/>
</dbReference>
<dbReference type="Proteomes" id="UP000193467">
    <property type="component" value="Unassembled WGS sequence"/>
</dbReference>
<evidence type="ECO:0000313" key="5">
    <source>
        <dbReference type="EMBL" id="ORY36760.1"/>
    </source>
</evidence>
<dbReference type="GO" id="GO:0005829">
    <property type="term" value="C:cytosol"/>
    <property type="evidence" value="ECO:0007669"/>
    <property type="project" value="TreeGrafter"/>
</dbReference>
<gene>
    <name evidence="5" type="ORF">BCR35DRAFT_60422</name>
</gene>
<evidence type="ECO:0000313" key="6">
    <source>
        <dbReference type="Proteomes" id="UP000193467"/>
    </source>
</evidence>
<name>A0A1Y2BPU4_9BASI</name>
<dbReference type="InterPro" id="IPR036452">
    <property type="entry name" value="Ribo_hydro-like"/>
</dbReference>
<keyword evidence="2 5" id="KW-0378">Hydrolase</keyword>
<keyword evidence="6" id="KW-1185">Reference proteome</keyword>
<dbReference type="GO" id="GO:0008477">
    <property type="term" value="F:purine nucleosidase activity"/>
    <property type="evidence" value="ECO:0007669"/>
    <property type="project" value="TreeGrafter"/>
</dbReference>
<evidence type="ECO:0000256" key="1">
    <source>
        <dbReference type="ARBA" id="ARBA00009176"/>
    </source>
</evidence>
<keyword evidence="3" id="KW-0326">Glycosidase</keyword>